<comment type="function">
    <text evidence="8">One of the essential components for the initiation of protein synthesis. Protects formylmethionyl-tRNA from spontaneous hydrolysis and promotes its binding to the 30S ribosomal subunits. Also involved in the hydrolysis of GTP during the formation of the 70S ribosomal complex.</text>
</comment>
<gene>
    <name evidence="10" type="ORF">UV12_C0001G0095</name>
</gene>
<dbReference type="Gene3D" id="3.40.50.300">
    <property type="entry name" value="P-loop containing nucleotide triphosphate hydrolases"/>
    <property type="match status" value="1"/>
</dbReference>
<keyword evidence="6" id="KW-0342">GTP-binding</keyword>
<dbReference type="PANTHER" id="PTHR43381">
    <property type="entry name" value="TRANSLATION INITIATION FACTOR IF-2-RELATED"/>
    <property type="match status" value="1"/>
</dbReference>
<dbReference type="InterPro" id="IPR023115">
    <property type="entry name" value="TIF_IF2_dom3"/>
</dbReference>
<dbReference type="GO" id="GO:0005737">
    <property type="term" value="C:cytoplasm"/>
    <property type="evidence" value="ECO:0007669"/>
    <property type="project" value="UniProtKB-UniRule"/>
</dbReference>
<dbReference type="Gene3D" id="3.40.50.10050">
    <property type="entry name" value="Translation initiation factor IF- 2, domain 3"/>
    <property type="match status" value="1"/>
</dbReference>
<dbReference type="InterPro" id="IPR000178">
    <property type="entry name" value="TF_IF2_bacterial-like"/>
</dbReference>
<dbReference type="InterPro" id="IPR015760">
    <property type="entry name" value="TIF_IF2"/>
</dbReference>
<protein>
    <recommendedName>
        <fullName evidence="2 7">Translation initiation factor IF-2</fullName>
    </recommendedName>
</protein>
<evidence type="ECO:0000256" key="7">
    <source>
        <dbReference type="NCBIfam" id="TIGR00487"/>
    </source>
</evidence>
<dbReference type="Gene3D" id="2.40.30.10">
    <property type="entry name" value="Translation factors"/>
    <property type="match status" value="2"/>
</dbReference>
<dbReference type="FunFam" id="3.40.50.300:FF:000019">
    <property type="entry name" value="Translation initiation factor IF-2"/>
    <property type="match status" value="1"/>
</dbReference>
<proteinExistence type="inferred from homology"/>
<keyword evidence="4" id="KW-0547">Nucleotide-binding</keyword>
<evidence type="ECO:0000256" key="2">
    <source>
        <dbReference type="ARBA" id="ARBA00020675"/>
    </source>
</evidence>
<evidence type="ECO:0000313" key="11">
    <source>
        <dbReference type="Proteomes" id="UP000034704"/>
    </source>
</evidence>
<dbReference type="FunFam" id="3.40.50.10050:FF:000001">
    <property type="entry name" value="Translation initiation factor IF-2"/>
    <property type="match status" value="1"/>
</dbReference>
<dbReference type="PATRIC" id="fig|1618756.3.peg.94"/>
<comment type="caution">
    <text evidence="10">The sequence shown here is derived from an EMBL/GenBank/DDBJ whole genome shotgun (WGS) entry which is preliminary data.</text>
</comment>
<dbReference type="PRINTS" id="PR00315">
    <property type="entry name" value="ELONGATNFCT"/>
</dbReference>
<dbReference type="PROSITE" id="PS51722">
    <property type="entry name" value="G_TR_2"/>
    <property type="match status" value="1"/>
</dbReference>
<dbReference type="STRING" id="1618756.UV12_C0001G0095"/>
<evidence type="ECO:0000256" key="1">
    <source>
        <dbReference type="ARBA" id="ARBA00007733"/>
    </source>
</evidence>
<keyword evidence="3 8" id="KW-0396">Initiation factor</keyword>
<name>A0A0G0ZI42_9BACT</name>
<dbReference type="SUPFAM" id="SSF50447">
    <property type="entry name" value="Translation proteins"/>
    <property type="match status" value="2"/>
</dbReference>
<sequence length="511" mass="55370">MTKQNSPNIVPRPPIVVIMGHIDHGKSSLLDYIRKSNIVEGEAGGITQHLSAYEVEHQPAETRKDGLASNRITFLDTPGHEAFSKMRARGASVADIAILVVSAEDGVKEQTKEAMKSIKEAGIPYIVAINKIDKPNANIERTKQNLAENEIYLEGFGGDVPFVPISAKVGTGVSDLLDMMLLVAEMENLTGDTSLPAEGIVVESNIDTKRGTSATLIITNGTLKKGMFILAEESMSPVRAIENFLGKQVPEATFSSPILITGFDSIPAVGSTFRVYKNKKDAEKAQLELREARIKSPTIKAVRTAPISDDALVVPIVLKSDVAGTLEAIEKEIGKIEREHVLIKIIAKGVGAIGENDAKLASGSDSAIIIGFHTKVERGAQDIAERFGITIKTFDIIYKLSEWLNEELDHRTPRIMGEEVVGTAKVLKTFSIAKHKQVIGGKVTTGFLEVDAQVKIMRRDVEIGRGKIEGLQQQKLASKKVEEGNECGMMVEAKIEIAAGDILEAFVMNAK</sequence>
<evidence type="ECO:0000313" key="10">
    <source>
        <dbReference type="EMBL" id="KKS48400.1"/>
    </source>
</evidence>
<evidence type="ECO:0000259" key="9">
    <source>
        <dbReference type="PROSITE" id="PS51722"/>
    </source>
</evidence>
<dbReference type="InterPro" id="IPR005225">
    <property type="entry name" value="Small_GTP-bd"/>
</dbReference>
<dbReference type="InterPro" id="IPR027417">
    <property type="entry name" value="P-loop_NTPase"/>
</dbReference>
<dbReference type="Pfam" id="PF00009">
    <property type="entry name" value="GTP_EFTU"/>
    <property type="match status" value="1"/>
</dbReference>
<dbReference type="NCBIfam" id="TIGR00487">
    <property type="entry name" value="IF-2"/>
    <property type="match status" value="1"/>
</dbReference>
<dbReference type="InterPro" id="IPR036925">
    <property type="entry name" value="TIF_IF2_dom3_sf"/>
</dbReference>
<dbReference type="CDD" id="cd01887">
    <property type="entry name" value="IF2_eIF5B"/>
    <property type="match status" value="1"/>
</dbReference>
<feature type="domain" description="Tr-type G" evidence="9">
    <location>
        <begin position="11"/>
        <end position="189"/>
    </location>
</feature>
<evidence type="ECO:0000256" key="4">
    <source>
        <dbReference type="ARBA" id="ARBA00022741"/>
    </source>
</evidence>
<dbReference type="GO" id="GO:0005525">
    <property type="term" value="F:GTP binding"/>
    <property type="evidence" value="ECO:0007669"/>
    <property type="project" value="UniProtKB-KW"/>
</dbReference>
<dbReference type="Pfam" id="PF11987">
    <property type="entry name" value="IF-2"/>
    <property type="match status" value="1"/>
</dbReference>
<dbReference type="SUPFAM" id="SSF52156">
    <property type="entry name" value="Initiation factor IF2/eIF5b, domain 3"/>
    <property type="match status" value="1"/>
</dbReference>
<evidence type="ECO:0000256" key="6">
    <source>
        <dbReference type="ARBA" id="ARBA00023134"/>
    </source>
</evidence>
<evidence type="ECO:0000256" key="8">
    <source>
        <dbReference type="RuleBase" id="RU000644"/>
    </source>
</evidence>
<evidence type="ECO:0000256" key="3">
    <source>
        <dbReference type="ARBA" id="ARBA00022540"/>
    </source>
</evidence>
<dbReference type="Pfam" id="PF22042">
    <property type="entry name" value="EF-G_D2"/>
    <property type="match status" value="1"/>
</dbReference>
<keyword evidence="5 8" id="KW-0648">Protein biosynthesis</keyword>
<dbReference type="PANTHER" id="PTHR43381:SF5">
    <property type="entry name" value="TR-TYPE G DOMAIN-CONTAINING PROTEIN"/>
    <property type="match status" value="1"/>
</dbReference>
<accession>A0A0G0ZI42</accession>
<dbReference type="InterPro" id="IPR009000">
    <property type="entry name" value="Transl_B-barrel_sf"/>
</dbReference>
<dbReference type="GO" id="GO:0003924">
    <property type="term" value="F:GTPase activity"/>
    <property type="evidence" value="ECO:0007669"/>
    <property type="project" value="InterPro"/>
</dbReference>
<dbReference type="AlphaFoldDB" id="A0A0G0ZI42"/>
<dbReference type="Proteomes" id="UP000034704">
    <property type="component" value="Unassembled WGS sequence"/>
</dbReference>
<organism evidence="10 11">
    <name type="scientific">Candidatus Nomurabacteria bacterium GW2011_GWC2_42_20</name>
    <dbReference type="NCBI Taxonomy" id="1618756"/>
    <lineage>
        <taxon>Bacteria</taxon>
        <taxon>Candidatus Nomuraibacteriota</taxon>
    </lineage>
</organism>
<dbReference type="InterPro" id="IPR000795">
    <property type="entry name" value="T_Tr_GTP-bd_dom"/>
</dbReference>
<dbReference type="NCBIfam" id="TIGR00231">
    <property type="entry name" value="small_GTP"/>
    <property type="match status" value="1"/>
</dbReference>
<dbReference type="GO" id="GO:0003743">
    <property type="term" value="F:translation initiation factor activity"/>
    <property type="evidence" value="ECO:0007669"/>
    <property type="project" value="UniProtKB-UniRule"/>
</dbReference>
<evidence type="ECO:0000256" key="5">
    <source>
        <dbReference type="ARBA" id="ARBA00022917"/>
    </source>
</evidence>
<dbReference type="InterPro" id="IPR053905">
    <property type="entry name" value="EF-G-like_DII"/>
</dbReference>
<dbReference type="EMBL" id="LCDG01000001">
    <property type="protein sequence ID" value="KKS48400.1"/>
    <property type="molecule type" value="Genomic_DNA"/>
</dbReference>
<reference evidence="10 11" key="1">
    <citation type="journal article" date="2015" name="Nature">
        <title>rRNA introns, odd ribosomes, and small enigmatic genomes across a large radiation of phyla.</title>
        <authorList>
            <person name="Brown C.T."/>
            <person name="Hug L.A."/>
            <person name="Thomas B.C."/>
            <person name="Sharon I."/>
            <person name="Castelle C.J."/>
            <person name="Singh A."/>
            <person name="Wilkins M.J."/>
            <person name="Williams K.H."/>
            <person name="Banfield J.F."/>
        </authorList>
    </citation>
    <scope>NUCLEOTIDE SEQUENCE [LARGE SCALE GENOMIC DNA]</scope>
</reference>
<comment type="similarity">
    <text evidence="1 8">Belongs to the TRAFAC class translation factor GTPase superfamily. Classic translation factor GTPase family. IF-2 subfamily.</text>
</comment>
<dbReference type="SUPFAM" id="SSF52540">
    <property type="entry name" value="P-loop containing nucleoside triphosphate hydrolases"/>
    <property type="match status" value="1"/>
</dbReference>